<name>A0A840MEB4_9PROT</name>
<protein>
    <submittedName>
        <fullName evidence="3">Chromosome segregation ATPase</fullName>
    </submittedName>
</protein>
<sequence length="328" mass="37561">MYLICADGKPMARTGIYKSDVRKARDVLLAEGKHPSIDAIRVILGNTGSKTTIHRYLRELEDEDGGAGSGKLVVSEVIQDLVVRLAERLHAESLAEVELLRAHQQALVVEHEATVARLQVEAVQRQQALDGCRADLKAQEDRLNVLTDQYQQSQAALLASRQQSQVLQERLEERQQFIQSLEEKHQHARSALEHYRESVKVQREQELRRHDQQLQQAQMEIRTINQTLIVKQSELTNTYQDLAKLDAELALHKQQLSLAMQDQDQALIMRRAQQQRIDRLESMIESLNQQLRQATFDQSRLWSALQTAHRPAEVAEPLPDVLTLDLFQ</sequence>
<evidence type="ECO:0000313" key="3">
    <source>
        <dbReference type="EMBL" id="MBB5016740.1"/>
    </source>
</evidence>
<keyword evidence="4" id="KW-1185">Reference proteome</keyword>
<gene>
    <name evidence="3" type="ORF">HNQ59_000002</name>
</gene>
<comment type="caution">
    <text evidence="3">The sequence shown here is derived from an EMBL/GenBank/DDBJ whole genome shotgun (WGS) entry which is preliminary data.</text>
</comment>
<dbReference type="Pfam" id="PF11740">
    <property type="entry name" value="KfrA_N"/>
    <property type="match status" value="1"/>
</dbReference>
<reference evidence="3 4" key="1">
    <citation type="submission" date="2020-08" db="EMBL/GenBank/DDBJ databases">
        <title>Genomic Encyclopedia of Type Strains, Phase IV (KMG-IV): sequencing the most valuable type-strain genomes for metagenomic binning, comparative biology and taxonomic classification.</title>
        <authorList>
            <person name="Goeker M."/>
        </authorList>
    </citation>
    <scope>NUCLEOTIDE SEQUENCE [LARGE SCALE GENOMIC DNA]</scope>
    <source>
        <strain evidence="3 4">DSM 27165</strain>
    </source>
</reference>
<keyword evidence="1" id="KW-0175">Coiled coil</keyword>
<dbReference type="Proteomes" id="UP000575898">
    <property type="component" value="Unassembled WGS sequence"/>
</dbReference>
<feature type="coiled-coil region" evidence="1">
    <location>
        <begin position="129"/>
        <end position="297"/>
    </location>
</feature>
<evidence type="ECO:0000256" key="1">
    <source>
        <dbReference type="SAM" id="Coils"/>
    </source>
</evidence>
<evidence type="ECO:0000259" key="2">
    <source>
        <dbReference type="Pfam" id="PF11740"/>
    </source>
</evidence>
<feature type="domain" description="KfrA N-terminal DNA-binding" evidence="2">
    <location>
        <begin position="18"/>
        <end position="126"/>
    </location>
</feature>
<evidence type="ECO:0000313" key="4">
    <source>
        <dbReference type="Proteomes" id="UP000575898"/>
    </source>
</evidence>
<dbReference type="AlphaFoldDB" id="A0A840MEB4"/>
<dbReference type="EMBL" id="JACHHY010000001">
    <property type="protein sequence ID" value="MBB5016740.1"/>
    <property type="molecule type" value="Genomic_DNA"/>
</dbReference>
<dbReference type="RefSeq" id="WP_184033417.1">
    <property type="nucleotide sequence ID" value="NZ_JACHHY010000001.1"/>
</dbReference>
<dbReference type="InterPro" id="IPR021104">
    <property type="entry name" value="KfrA_DNA-bd_N"/>
</dbReference>
<organism evidence="3 4">
    <name type="scientific">Chitinivorax tropicus</name>
    <dbReference type="NCBI Taxonomy" id="714531"/>
    <lineage>
        <taxon>Bacteria</taxon>
        <taxon>Pseudomonadati</taxon>
        <taxon>Pseudomonadota</taxon>
        <taxon>Betaproteobacteria</taxon>
        <taxon>Chitinivorax</taxon>
    </lineage>
</organism>
<accession>A0A840MEB4</accession>
<proteinExistence type="predicted"/>